<comment type="caution">
    <text evidence="2">The sequence shown here is derived from an EMBL/GenBank/DDBJ whole genome shotgun (WGS) entry which is preliminary data.</text>
</comment>
<reference evidence="2 3" key="1">
    <citation type="submission" date="2020-12" db="EMBL/GenBank/DDBJ databases">
        <title>Whole genome sequences of gut porcine anaerobes.</title>
        <authorList>
            <person name="Kubasova T."/>
            <person name="Jahodarova E."/>
            <person name="Rychlik I."/>
        </authorList>
    </citation>
    <scope>NUCLEOTIDE SEQUENCE [LARGE SCALE GENOMIC DNA]</scope>
    <source>
        <strain evidence="2 3">An925</strain>
    </source>
</reference>
<dbReference type="Proteomes" id="UP001200470">
    <property type="component" value="Unassembled WGS sequence"/>
</dbReference>
<organism evidence="2 3">
    <name type="scientific">Xylanibacter brevis</name>
    <dbReference type="NCBI Taxonomy" id="83231"/>
    <lineage>
        <taxon>Bacteria</taxon>
        <taxon>Pseudomonadati</taxon>
        <taxon>Bacteroidota</taxon>
        <taxon>Bacteroidia</taxon>
        <taxon>Bacteroidales</taxon>
        <taxon>Prevotellaceae</taxon>
        <taxon>Xylanibacter</taxon>
    </lineage>
</organism>
<keyword evidence="3" id="KW-1185">Reference proteome</keyword>
<gene>
    <name evidence="2" type="ORF">I6E12_00765</name>
</gene>
<keyword evidence="1" id="KW-0732">Signal</keyword>
<evidence type="ECO:0000313" key="3">
    <source>
        <dbReference type="Proteomes" id="UP001200470"/>
    </source>
</evidence>
<dbReference type="RefSeq" id="WP_144007364.1">
    <property type="nucleotide sequence ID" value="NZ_JADYTN010000001.1"/>
</dbReference>
<evidence type="ECO:0000313" key="2">
    <source>
        <dbReference type="EMBL" id="MCF2562649.1"/>
    </source>
</evidence>
<protein>
    <submittedName>
        <fullName evidence="2">Uncharacterized protein</fullName>
    </submittedName>
</protein>
<name>A0ABS9CD64_9BACT</name>
<evidence type="ECO:0000256" key="1">
    <source>
        <dbReference type="SAM" id="SignalP"/>
    </source>
</evidence>
<feature type="signal peptide" evidence="1">
    <location>
        <begin position="1"/>
        <end position="20"/>
    </location>
</feature>
<accession>A0ABS9CD64</accession>
<feature type="chain" id="PRO_5047292475" evidence="1">
    <location>
        <begin position="21"/>
        <end position="141"/>
    </location>
</feature>
<sequence length="141" mass="16706">MTKAILLLLMALTMPMVVNAKNIKTPKVYIFGFSASFQDSTIYMTDVQEITNVWIESKTKFLLGREHYSRQLNEYLTAQQHPNRVCLVIFALKREDAEKKYLKMRKQYTSKSKRKYDMKYLNTNDFKFSTVNLDIEEEPKK</sequence>
<dbReference type="EMBL" id="JADYTN010000001">
    <property type="protein sequence ID" value="MCF2562649.1"/>
    <property type="molecule type" value="Genomic_DNA"/>
</dbReference>
<proteinExistence type="predicted"/>